<dbReference type="EMBL" id="JAAWWB010000007">
    <property type="protein sequence ID" value="KAG6778568.1"/>
    <property type="molecule type" value="Genomic_DNA"/>
</dbReference>
<evidence type="ECO:0000313" key="2">
    <source>
        <dbReference type="Proteomes" id="UP000886885"/>
    </source>
</evidence>
<protein>
    <submittedName>
        <fullName evidence="1">Uncharacterized protein</fullName>
    </submittedName>
</protein>
<comment type="caution">
    <text evidence="1">The sequence shown here is derived from an EMBL/GenBank/DDBJ whole genome shotgun (WGS) entry which is preliminary data.</text>
</comment>
<dbReference type="AlphaFoldDB" id="A0A8X7ZWS6"/>
<sequence>MAAKAPVAIGTRGTVGSLVRKEIEYFSKFEIDRCASSRKPQEQVADIACSNGQSRPSFWSLTMSWKRKKRRGSSGFLPSICSAVEVADSNRLSRVPGFSYRILKDDSKDMQVHNFNCTRFSLVRIIYLSDLRLREYVRLGEEHRITLVDFLPCVAD</sequence>
<dbReference type="OrthoDB" id="783264at2759"/>
<keyword evidence="2" id="KW-1185">Reference proteome</keyword>
<organism evidence="1 2">
    <name type="scientific">Populus tomentosa</name>
    <name type="common">Chinese white poplar</name>
    <dbReference type="NCBI Taxonomy" id="118781"/>
    <lineage>
        <taxon>Eukaryota</taxon>
        <taxon>Viridiplantae</taxon>
        <taxon>Streptophyta</taxon>
        <taxon>Embryophyta</taxon>
        <taxon>Tracheophyta</taxon>
        <taxon>Spermatophyta</taxon>
        <taxon>Magnoliopsida</taxon>
        <taxon>eudicotyledons</taxon>
        <taxon>Gunneridae</taxon>
        <taxon>Pentapetalae</taxon>
        <taxon>rosids</taxon>
        <taxon>fabids</taxon>
        <taxon>Malpighiales</taxon>
        <taxon>Salicaceae</taxon>
        <taxon>Saliceae</taxon>
        <taxon>Populus</taxon>
    </lineage>
</organism>
<dbReference type="Proteomes" id="UP000886885">
    <property type="component" value="Chromosome 4A"/>
</dbReference>
<gene>
    <name evidence="1" type="ORF">POTOM_014906</name>
</gene>
<reference evidence="1" key="1">
    <citation type="journal article" date="2020" name="bioRxiv">
        <title>Hybrid origin of Populus tomentosa Carr. identified through genome sequencing and phylogenomic analysis.</title>
        <authorList>
            <person name="An X."/>
            <person name="Gao K."/>
            <person name="Chen Z."/>
            <person name="Li J."/>
            <person name="Yang X."/>
            <person name="Yang X."/>
            <person name="Zhou J."/>
            <person name="Guo T."/>
            <person name="Zhao T."/>
            <person name="Huang S."/>
            <person name="Miao D."/>
            <person name="Khan W.U."/>
            <person name="Rao P."/>
            <person name="Ye M."/>
            <person name="Lei B."/>
            <person name="Liao W."/>
            <person name="Wang J."/>
            <person name="Ji L."/>
            <person name="Li Y."/>
            <person name="Guo B."/>
            <person name="Mustafa N.S."/>
            <person name="Li S."/>
            <person name="Yun Q."/>
            <person name="Keller S.R."/>
            <person name="Mao J."/>
            <person name="Zhang R."/>
            <person name="Strauss S.H."/>
        </authorList>
    </citation>
    <scope>NUCLEOTIDE SEQUENCE</scope>
    <source>
        <strain evidence="1">GM15</strain>
        <tissue evidence="1">Leaf</tissue>
    </source>
</reference>
<dbReference type="PANTHER" id="PTHR35131:SF1">
    <property type="entry name" value="EXPRESSED PROTEIN"/>
    <property type="match status" value="1"/>
</dbReference>
<evidence type="ECO:0000313" key="1">
    <source>
        <dbReference type="EMBL" id="KAG6778568.1"/>
    </source>
</evidence>
<name>A0A8X7ZWS6_POPTO</name>
<accession>A0A8X7ZWS6</accession>
<proteinExistence type="predicted"/>
<dbReference type="PANTHER" id="PTHR35131">
    <property type="entry name" value="EXPRESSED PROTEIN"/>
    <property type="match status" value="1"/>
</dbReference>